<accession>A0A0V0GNP2</accession>
<evidence type="ECO:0000256" key="1">
    <source>
        <dbReference type="SAM" id="SignalP"/>
    </source>
</evidence>
<organism evidence="2">
    <name type="scientific">Solanum chacoense</name>
    <name type="common">Chaco potato</name>
    <dbReference type="NCBI Taxonomy" id="4108"/>
    <lineage>
        <taxon>Eukaryota</taxon>
        <taxon>Viridiplantae</taxon>
        <taxon>Streptophyta</taxon>
        <taxon>Embryophyta</taxon>
        <taxon>Tracheophyta</taxon>
        <taxon>Spermatophyta</taxon>
        <taxon>Magnoliopsida</taxon>
        <taxon>eudicotyledons</taxon>
        <taxon>Gunneridae</taxon>
        <taxon>Pentapetalae</taxon>
        <taxon>asterids</taxon>
        <taxon>lamiids</taxon>
        <taxon>Solanales</taxon>
        <taxon>Solanaceae</taxon>
        <taxon>Solanoideae</taxon>
        <taxon>Solaneae</taxon>
        <taxon>Solanum</taxon>
    </lineage>
</organism>
<feature type="chain" id="PRO_5006865388" evidence="1">
    <location>
        <begin position="27"/>
        <end position="86"/>
    </location>
</feature>
<name>A0A0V0GNP2_SOLCH</name>
<evidence type="ECO:0000313" key="2">
    <source>
        <dbReference type="EMBL" id="JAP08880.1"/>
    </source>
</evidence>
<protein>
    <submittedName>
        <fullName evidence="2">Putative ovule protein</fullName>
    </submittedName>
</protein>
<reference evidence="2" key="1">
    <citation type="submission" date="2015-12" db="EMBL/GenBank/DDBJ databases">
        <title>Gene expression during late stages of embryo sac development: a critical building block for successful pollen-pistil interactions.</title>
        <authorList>
            <person name="Liu Y."/>
            <person name="Joly V."/>
            <person name="Sabar M."/>
            <person name="Matton D.P."/>
        </authorList>
    </citation>
    <scope>NUCLEOTIDE SEQUENCE</scope>
</reference>
<proteinExistence type="predicted"/>
<dbReference type="EMBL" id="GEDG01036099">
    <property type="protein sequence ID" value="JAP08880.1"/>
    <property type="molecule type" value="Transcribed_RNA"/>
</dbReference>
<feature type="signal peptide" evidence="1">
    <location>
        <begin position="1"/>
        <end position="26"/>
    </location>
</feature>
<keyword evidence="1" id="KW-0732">Signal</keyword>
<sequence length="86" mass="9647">MDRTRRSILVFSVLIFLVCSSILVQAQTQKPNVKVAGPDPTKAHVESRPKQEAVEIYHENDDAGVDALNRDFYETQQFGTDFVAGH</sequence>
<dbReference type="AlphaFoldDB" id="A0A0V0GNP2"/>